<dbReference type="Proteomes" id="UP000297245">
    <property type="component" value="Unassembled WGS sequence"/>
</dbReference>
<reference evidence="2 3" key="1">
    <citation type="journal article" date="2019" name="Nat. Ecol. Evol.">
        <title>Megaphylogeny resolves global patterns of mushroom evolution.</title>
        <authorList>
            <person name="Varga T."/>
            <person name="Krizsan K."/>
            <person name="Foldi C."/>
            <person name="Dima B."/>
            <person name="Sanchez-Garcia M."/>
            <person name="Sanchez-Ramirez S."/>
            <person name="Szollosi G.J."/>
            <person name="Szarkandi J.G."/>
            <person name="Papp V."/>
            <person name="Albert L."/>
            <person name="Andreopoulos W."/>
            <person name="Angelini C."/>
            <person name="Antonin V."/>
            <person name="Barry K.W."/>
            <person name="Bougher N.L."/>
            <person name="Buchanan P."/>
            <person name="Buyck B."/>
            <person name="Bense V."/>
            <person name="Catcheside P."/>
            <person name="Chovatia M."/>
            <person name="Cooper J."/>
            <person name="Damon W."/>
            <person name="Desjardin D."/>
            <person name="Finy P."/>
            <person name="Geml J."/>
            <person name="Haridas S."/>
            <person name="Hughes K."/>
            <person name="Justo A."/>
            <person name="Karasinski D."/>
            <person name="Kautmanova I."/>
            <person name="Kiss B."/>
            <person name="Kocsube S."/>
            <person name="Kotiranta H."/>
            <person name="LaButti K.M."/>
            <person name="Lechner B.E."/>
            <person name="Liimatainen K."/>
            <person name="Lipzen A."/>
            <person name="Lukacs Z."/>
            <person name="Mihaltcheva S."/>
            <person name="Morgado L.N."/>
            <person name="Niskanen T."/>
            <person name="Noordeloos M.E."/>
            <person name="Ohm R.A."/>
            <person name="Ortiz-Santana B."/>
            <person name="Ovrebo C."/>
            <person name="Racz N."/>
            <person name="Riley R."/>
            <person name="Savchenko A."/>
            <person name="Shiryaev A."/>
            <person name="Soop K."/>
            <person name="Spirin V."/>
            <person name="Szebenyi C."/>
            <person name="Tomsovsky M."/>
            <person name="Tulloss R.E."/>
            <person name="Uehling J."/>
            <person name="Grigoriev I.V."/>
            <person name="Vagvolgyi C."/>
            <person name="Papp T."/>
            <person name="Martin F.M."/>
            <person name="Miettinen O."/>
            <person name="Hibbett D.S."/>
            <person name="Nagy L.G."/>
        </authorList>
    </citation>
    <scope>NUCLEOTIDE SEQUENCE [LARGE SCALE GENOMIC DNA]</scope>
    <source>
        <strain evidence="2 3">CBS 962.96</strain>
    </source>
</reference>
<keyword evidence="3" id="KW-1185">Reference proteome</keyword>
<feature type="compositionally biased region" description="Low complexity" evidence="1">
    <location>
        <begin position="122"/>
        <end position="133"/>
    </location>
</feature>
<name>A0A4S8L9X0_DENBC</name>
<proteinExistence type="predicted"/>
<accession>A0A4S8L9X0</accession>
<evidence type="ECO:0000313" key="3">
    <source>
        <dbReference type="Proteomes" id="UP000297245"/>
    </source>
</evidence>
<dbReference type="EMBL" id="ML179542">
    <property type="protein sequence ID" value="THU85519.1"/>
    <property type="molecule type" value="Genomic_DNA"/>
</dbReference>
<evidence type="ECO:0000313" key="2">
    <source>
        <dbReference type="EMBL" id="THU85519.1"/>
    </source>
</evidence>
<organism evidence="2 3">
    <name type="scientific">Dendrothele bispora (strain CBS 962.96)</name>
    <dbReference type="NCBI Taxonomy" id="1314807"/>
    <lineage>
        <taxon>Eukaryota</taxon>
        <taxon>Fungi</taxon>
        <taxon>Dikarya</taxon>
        <taxon>Basidiomycota</taxon>
        <taxon>Agaricomycotina</taxon>
        <taxon>Agaricomycetes</taxon>
        <taxon>Agaricomycetidae</taxon>
        <taxon>Agaricales</taxon>
        <taxon>Agaricales incertae sedis</taxon>
        <taxon>Dendrothele</taxon>
    </lineage>
</organism>
<feature type="compositionally biased region" description="Polar residues" evidence="1">
    <location>
        <begin position="63"/>
        <end position="75"/>
    </location>
</feature>
<protein>
    <submittedName>
        <fullName evidence="2">Uncharacterized protein</fullName>
    </submittedName>
</protein>
<sequence>MSSKHRISAHTSDSDSTTSSGKNAASIHGTSSRSPDYRDHDNVGVFEAMSLMHITSRPRPGSKSHSNDNAESQTGPPLRHDHHSGGIYPMQYQQPIPDRSDAQGVETQPPTCPGYGGNFAAQQSIPPSNQNSQHFMAYPSYPTYEANSVKDFWEPPPSTPAAGQTSFGN</sequence>
<evidence type="ECO:0000256" key="1">
    <source>
        <dbReference type="SAM" id="MobiDB-lite"/>
    </source>
</evidence>
<gene>
    <name evidence="2" type="ORF">K435DRAFT_783277</name>
</gene>
<feature type="region of interest" description="Disordered" evidence="1">
    <location>
        <begin position="1"/>
        <end position="169"/>
    </location>
</feature>
<dbReference type="AlphaFoldDB" id="A0A4S8L9X0"/>